<evidence type="ECO:0000259" key="3">
    <source>
        <dbReference type="Pfam" id="PF11611"/>
    </source>
</evidence>
<sequence length="305" mass="31860">MSAQRRPDTSRIQHFLPLGASTRGPFYLSLRPPMEDLVSGTHSVTDAARECDLECGCVCSLLPRGSRRSRGGRMRLYKTALRVGLGIFAASVLAGCGVEGGAGPATATVTVTETASVPADPASSTSAAAAPGSDSSSSASSAATVSVTPSTLEELPTIGDTQTHGGATVTLIDAEASRTLERNTSGHREGSGYETFEVVEADQGGRFVIATTEVQNDGSSSMDLTCSLPIMAKVVDAQGREFDTVKSLYELRGNPECNDQLQPGFSSEMTYAFLVPEGADIRGIYFQDLNLNDGDGAVFAFDPSL</sequence>
<feature type="domain" description="DUF4352" evidence="3">
    <location>
        <begin position="158"/>
        <end position="289"/>
    </location>
</feature>
<dbReference type="Proteomes" id="UP000234847">
    <property type="component" value="Unassembled WGS sequence"/>
</dbReference>
<gene>
    <name evidence="4" type="ORF">CYJ95_06470</name>
</gene>
<dbReference type="InterPro" id="IPR029051">
    <property type="entry name" value="DUF4352"/>
</dbReference>
<name>A0AAX0VJZ7_MICLU</name>
<dbReference type="EMBL" id="PKJT01000005">
    <property type="protein sequence ID" value="PKZ81847.1"/>
    <property type="molecule type" value="Genomic_DNA"/>
</dbReference>
<reference evidence="4 5" key="1">
    <citation type="submission" date="2017-12" db="EMBL/GenBank/DDBJ databases">
        <title>Phylogenetic diversity of female urinary microbiome.</title>
        <authorList>
            <person name="Thomas-White K."/>
            <person name="Wolfe A.J."/>
        </authorList>
    </citation>
    <scope>NUCLEOTIDE SEQUENCE [LARGE SCALE GENOMIC DNA]</scope>
    <source>
        <strain evidence="4 5">UMB0038</strain>
    </source>
</reference>
<dbReference type="AlphaFoldDB" id="A0AAX0VJZ7"/>
<evidence type="ECO:0000256" key="2">
    <source>
        <dbReference type="SAM" id="MobiDB-lite"/>
    </source>
</evidence>
<evidence type="ECO:0000313" key="4">
    <source>
        <dbReference type="EMBL" id="PKZ81847.1"/>
    </source>
</evidence>
<organism evidence="4 5">
    <name type="scientific">Micrococcus luteus</name>
    <name type="common">Micrococcus lysodeikticus</name>
    <dbReference type="NCBI Taxonomy" id="1270"/>
    <lineage>
        <taxon>Bacteria</taxon>
        <taxon>Bacillati</taxon>
        <taxon>Actinomycetota</taxon>
        <taxon>Actinomycetes</taxon>
        <taxon>Micrococcales</taxon>
        <taxon>Micrococcaceae</taxon>
        <taxon>Micrococcus</taxon>
    </lineage>
</organism>
<dbReference type="InterPro" id="IPR029050">
    <property type="entry name" value="Immunoprotect_excell_Ig-like"/>
</dbReference>
<evidence type="ECO:0000256" key="1">
    <source>
        <dbReference type="ARBA" id="ARBA00022729"/>
    </source>
</evidence>
<keyword evidence="1" id="KW-0732">Signal</keyword>
<feature type="compositionally biased region" description="Low complexity" evidence="2">
    <location>
        <begin position="117"/>
        <end position="151"/>
    </location>
</feature>
<dbReference type="Gene3D" id="2.60.40.1240">
    <property type="match status" value="1"/>
</dbReference>
<evidence type="ECO:0000313" key="5">
    <source>
        <dbReference type="Proteomes" id="UP000234847"/>
    </source>
</evidence>
<comment type="caution">
    <text evidence="4">The sequence shown here is derived from an EMBL/GenBank/DDBJ whole genome shotgun (WGS) entry which is preliminary data.</text>
</comment>
<proteinExistence type="predicted"/>
<protein>
    <recommendedName>
        <fullName evidence="3">DUF4352 domain-containing protein</fullName>
    </recommendedName>
</protein>
<dbReference type="Pfam" id="PF11611">
    <property type="entry name" value="DUF4352"/>
    <property type="match status" value="1"/>
</dbReference>
<accession>A0AAX0VJZ7</accession>
<feature type="region of interest" description="Disordered" evidence="2">
    <location>
        <begin position="117"/>
        <end position="166"/>
    </location>
</feature>